<gene>
    <name evidence="5" type="ORF">AM231_20540</name>
</gene>
<keyword evidence="2" id="KW-0479">Metal-binding</keyword>
<evidence type="ECO:0000256" key="1">
    <source>
        <dbReference type="ARBA" id="ARBA00008779"/>
    </source>
</evidence>
<dbReference type="PROSITE" id="PS00149">
    <property type="entry name" value="SULFATASE_2"/>
    <property type="match status" value="1"/>
</dbReference>
<dbReference type="InterPro" id="IPR000917">
    <property type="entry name" value="Sulfatase_N"/>
</dbReference>
<dbReference type="PATRIC" id="fig|1705565.3.peg.22"/>
<dbReference type="RefSeq" id="WP_054404294.1">
    <property type="nucleotide sequence ID" value="NZ_LIUT01000005.1"/>
</dbReference>
<dbReference type="InterPro" id="IPR024607">
    <property type="entry name" value="Sulfatase_CS"/>
</dbReference>
<comment type="caution">
    <text evidence="5">The sequence shown here is derived from an EMBL/GenBank/DDBJ whole genome shotgun (WGS) entry which is preliminary data.</text>
</comment>
<dbReference type="Pfam" id="PF00884">
    <property type="entry name" value="Sulfatase"/>
    <property type="match status" value="1"/>
</dbReference>
<sequence>MTTSTHEKRPNILLITVDQMRYDCLSLLGHPVIETPNLDELARTGVRFDHAYSATPTCVPARAAIFTGQKQTSHGRVGYQDRVPWNYDKTLPGELAKSGYHTQCVGKMHVYPARSLLGFHNVILHDGYLHHNRNKHSVPMQEHFNEVDDYLPWLRAQVPGADLLDLGLDCNASTVARPWALPEHLHPTNWTVSQSIDFLRRRDPSKPFFLWMSFVRPHSPLDPPQAYFDLYKDADFPDPVIGDWAMKEDPQGSGLNPVTSKGLVPKRRLRNAMAAYYALITHIDHQIGRFLQVLEEYGERNNTIIMFTSDHGELMGDHHLFRKTLPYEGSTHIPFIVNDPGDCLGLDKGNVVSEIIELRDIMPSLLEAASTEIPDTVEGNSIWDLARTNGKALERPWREYLHGEHAQGMDSTQWITDGWEKYIWYSQTGEEQFFNLAEDPGELHNLMDSPQAQERIHYWRSVLIQELEGREEGYVQDGRLVVGRKPVNILAHLRSNE</sequence>
<organism evidence="5 6">
    <name type="scientific">Paenibacillus solani</name>
    <dbReference type="NCBI Taxonomy" id="1705565"/>
    <lineage>
        <taxon>Bacteria</taxon>
        <taxon>Bacillati</taxon>
        <taxon>Bacillota</taxon>
        <taxon>Bacilli</taxon>
        <taxon>Bacillales</taxon>
        <taxon>Paenibacillaceae</taxon>
        <taxon>Paenibacillus</taxon>
    </lineage>
</organism>
<dbReference type="Gene3D" id="3.40.720.10">
    <property type="entry name" value="Alkaline Phosphatase, subunit A"/>
    <property type="match status" value="1"/>
</dbReference>
<comment type="similarity">
    <text evidence="1">Belongs to the sulfatase family.</text>
</comment>
<dbReference type="EMBL" id="LIUT01000005">
    <property type="protein sequence ID" value="KOR81960.1"/>
    <property type="molecule type" value="Genomic_DNA"/>
</dbReference>
<keyword evidence="6" id="KW-1185">Reference proteome</keyword>
<dbReference type="InterPro" id="IPR017850">
    <property type="entry name" value="Alkaline_phosphatase_core_sf"/>
</dbReference>
<keyword evidence="3" id="KW-0378">Hydrolase</keyword>
<dbReference type="GO" id="GO:0046872">
    <property type="term" value="F:metal ion binding"/>
    <property type="evidence" value="ECO:0007669"/>
    <property type="project" value="UniProtKB-KW"/>
</dbReference>
<evidence type="ECO:0000256" key="2">
    <source>
        <dbReference type="ARBA" id="ARBA00022723"/>
    </source>
</evidence>
<dbReference type="NCBIfam" id="NF010322">
    <property type="entry name" value="PRK13759.1"/>
    <property type="match status" value="1"/>
</dbReference>
<dbReference type="GO" id="GO:0008484">
    <property type="term" value="F:sulfuric ester hydrolase activity"/>
    <property type="evidence" value="ECO:0007669"/>
    <property type="project" value="TreeGrafter"/>
</dbReference>
<dbReference type="AlphaFoldDB" id="A0A0M1NIU6"/>
<name>A0A0M1NIU6_9BACL</name>
<proteinExistence type="inferred from homology"/>
<evidence type="ECO:0000259" key="4">
    <source>
        <dbReference type="Pfam" id="PF00884"/>
    </source>
</evidence>
<protein>
    <submittedName>
        <fullName evidence="5">Arylsulfatase</fullName>
    </submittedName>
</protein>
<reference evidence="6" key="1">
    <citation type="submission" date="2015-08" db="EMBL/GenBank/DDBJ databases">
        <title>Genome sequencing project for genomic taxonomy and phylogenomics of Bacillus-like bacteria.</title>
        <authorList>
            <person name="Liu B."/>
            <person name="Wang J."/>
            <person name="Zhu Y."/>
            <person name="Liu G."/>
            <person name="Chen Q."/>
            <person name="Chen Z."/>
            <person name="Lan J."/>
            <person name="Che J."/>
            <person name="Ge C."/>
            <person name="Shi H."/>
            <person name="Pan Z."/>
            <person name="Liu X."/>
        </authorList>
    </citation>
    <scope>NUCLEOTIDE SEQUENCE [LARGE SCALE GENOMIC DNA]</scope>
    <source>
        <strain evidence="6">FJAT-22460</strain>
    </source>
</reference>
<dbReference type="PANTHER" id="PTHR45953">
    <property type="entry name" value="IDURONATE 2-SULFATASE"/>
    <property type="match status" value="1"/>
</dbReference>
<dbReference type="Proteomes" id="UP000036932">
    <property type="component" value="Unassembled WGS sequence"/>
</dbReference>
<evidence type="ECO:0000256" key="3">
    <source>
        <dbReference type="ARBA" id="ARBA00022801"/>
    </source>
</evidence>
<accession>A0A0M1NIU6</accession>
<evidence type="ECO:0000313" key="6">
    <source>
        <dbReference type="Proteomes" id="UP000036932"/>
    </source>
</evidence>
<dbReference type="SUPFAM" id="SSF53649">
    <property type="entry name" value="Alkaline phosphatase-like"/>
    <property type="match status" value="1"/>
</dbReference>
<evidence type="ECO:0000313" key="5">
    <source>
        <dbReference type="EMBL" id="KOR81960.1"/>
    </source>
</evidence>
<feature type="domain" description="Sulfatase N-terminal" evidence="4">
    <location>
        <begin position="10"/>
        <end position="369"/>
    </location>
</feature>
<dbReference type="PANTHER" id="PTHR45953:SF1">
    <property type="entry name" value="IDURONATE 2-SULFATASE"/>
    <property type="match status" value="1"/>
</dbReference>
<dbReference type="OrthoDB" id="9762324at2"/>
<dbReference type="GO" id="GO:0005737">
    <property type="term" value="C:cytoplasm"/>
    <property type="evidence" value="ECO:0007669"/>
    <property type="project" value="TreeGrafter"/>
</dbReference>